<dbReference type="PROSITE" id="PS50048">
    <property type="entry name" value="ZN2_CY6_FUNGAL_2"/>
    <property type="match status" value="1"/>
</dbReference>
<evidence type="ECO:0000256" key="2">
    <source>
        <dbReference type="ARBA" id="ARBA00023242"/>
    </source>
</evidence>
<dbReference type="EMBL" id="KN837118">
    <property type="protein sequence ID" value="KIJ44397.1"/>
    <property type="molecule type" value="Genomic_DNA"/>
</dbReference>
<organism evidence="5 6">
    <name type="scientific">Sphaerobolus stellatus (strain SS14)</name>
    <dbReference type="NCBI Taxonomy" id="990650"/>
    <lineage>
        <taxon>Eukaryota</taxon>
        <taxon>Fungi</taxon>
        <taxon>Dikarya</taxon>
        <taxon>Basidiomycota</taxon>
        <taxon>Agaricomycotina</taxon>
        <taxon>Agaricomycetes</taxon>
        <taxon>Phallomycetidae</taxon>
        <taxon>Geastrales</taxon>
        <taxon>Sphaerobolaceae</taxon>
        <taxon>Sphaerobolus</taxon>
    </lineage>
</organism>
<dbReference type="GO" id="GO:0006351">
    <property type="term" value="P:DNA-templated transcription"/>
    <property type="evidence" value="ECO:0007669"/>
    <property type="project" value="InterPro"/>
</dbReference>
<dbReference type="CDD" id="cd00067">
    <property type="entry name" value="GAL4"/>
    <property type="match status" value="1"/>
</dbReference>
<dbReference type="GO" id="GO:0008270">
    <property type="term" value="F:zinc ion binding"/>
    <property type="evidence" value="ECO:0007669"/>
    <property type="project" value="InterPro"/>
</dbReference>
<keyword evidence="2" id="KW-0539">Nucleus</keyword>
<dbReference type="SMART" id="SM00066">
    <property type="entry name" value="GAL4"/>
    <property type="match status" value="1"/>
</dbReference>
<dbReference type="OrthoDB" id="2428527at2759"/>
<reference evidence="5 6" key="1">
    <citation type="submission" date="2014-06" db="EMBL/GenBank/DDBJ databases">
        <title>Evolutionary Origins and Diversification of the Mycorrhizal Mutualists.</title>
        <authorList>
            <consortium name="DOE Joint Genome Institute"/>
            <consortium name="Mycorrhizal Genomics Consortium"/>
            <person name="Kohler A."/>
            <person name="Kuo A."/>
            <person name="Nagy L.G."/>
            <person name="Floudas D."/>
            <person name="Copeland A."/>
            <person name="Barry K.W."/>
            <person name="Cichocki N."/>
            <person name="Veneault-Fourrey C."/>
            <person name="LaButti K."/>
            <person name="Lindquist E.A."/>
            <person name="Lipzen A."/>
            <person name="Lundell T."/>
            <person name="Morin E."/>
            <person name="Murat C."/>
            <person name="Riley R."/>
            <person name="Ohm R."/>
            <person name="Sun H."/>
            <person name="Tunlid A."/>
            <person name="Henrissat B."/>
            <person name="Grigoriev I.V."/>
            <person name="Hibbett D.S."/>
            <person name="Martin F."/>
        </authorList>
    </citation>
    <scope>NUCLEOTIDE SEQUENCE [LARGE SCALE GENOMIC DNA]</scope>
    <source>
        <strain evidence="5 6">SS14</strain>
    </source>
</reference>
<gene>
    <name evidence="5" type="ORF">M422DRAFT_779470</name>
</gene>
<dbReference type="InterPro" id="IPR001138">
    <property type="entry name" value="Zn2Cys6_DnaBD"/>
</dbReference>
<dbReference type="Pfam" id="PF04082">
    <property type="entry name" value="Fungal_trans"/>
    <property type="match status" value="1"/>
</dbReference>
<keyword evidence="6" id="KW-1185">Reference proteome</keyword>
<accession>A0A0C9VQ58</accession>
<dbReference type="AlphaFoldDB" id="A0A0C9VQ58"/>
<evidence type="ECO:0000256" key="1">
    <source>
        <dbReference type="ARBA" id="ARBA00022723"/>
    </source>
</evidence>
<evidence type="ECO:0000313" key="5">
    <source>
        <dbReference type="EMBL" id="KIJ44397.1"/>
    </source>
</evidence>
<sequence length="336" mass="37496">MEGFRFILENPHPNATNSKQRKRARLVTACDSCRIKKIKCQQATPNSQCEACKIAKTPCLFGDRDRYQAERGVTCTWSTPAQEPPFSPDHSRRRKLPGGASSQFPLVQSFPVAEGPSRSVSPNYSFYTPNQAGPSHVGQFNAYPQTNHLDSGLSKTSLPLFDPSRPRYPHPYRMRALGNLFFETVGVHFPFLDRFDVLHRIEHRTCSAILCNTIGALALRFADPLRPDATAGSHYFEMAKTLAQEVAATPGIEALHALLVISWAEYSAGNDNSYWNYSRMAISMGVDLGLGHEATIRVPAFPETRARLRMTWWVVVCVEDLAASWATGRPPRLDLS</sequence>
<dbReference type="PANTHER" id="PTHR47783">
    <property type="entry name" value="ZN(II)2CYS6 TRANSCRIPTION FACTOR (EUROFUNG)-RELATED"/>
    <property type="match status" value="1"/>
</dbReference>
<feature type="region of interest" description="Disordered" evidence="3">
    <location>
        <begin position="1"/>
        <end position="20"/>
    </location>
</feature>
<dbReference type="CDD" id="cd12148">
    <property type="entry name" value="fungal_TF_MHR"/>
    <property type="match status" value="1"/>
</dbReference>
<dbReference type="HOGENOM" id="CLU_061618_0_0_1"/>
<dbReference type="SUPFAM" id="SSF57701">
    <property type="entry name" value="Zn2/Cys6 DNA-binding domain"/>
    <property type="match status" value="1"/>
</dbReference>
<feature type="non-terminal residue" evidence="5">
    <location>
        <position position="336"/>
    </location>
</feature>
<dbReference type="InterPro" id="IPR036864">
    <property type="entry name" value="Zn2-C6_fun-type_DNA-bd_sf"/>
</dbReference>
<dbReference type="GO" id="GO:0000981">
    <property type="term" value="F:DNA-binding transcription factor activity, RNA polymerase II-specific"/>
    <property type="evidence" value="ECO:0007669"/>
    <property type="project" value="InterPro"/>
</dbReference>
<dbReference type="InterPro" id="IPR007219">
    <property type="entry name" value="XnlR_reg_dom"/>
</dbReference>
<dbReference type="Proteomes" id="UP000054279">
    <property type="component" value="Unassembled WGS sequence"/>
</dbReference>
<evidence type="ECO:0000313" key="6">
    <source>
        <dbReference type="Proteomes" id="UP000054279"/>
    </source>
</evidence>
<dbReference type="PROSITE" id="PS00463">
    <property type="entry name" value="ZN2_CY6_FUNGAL_1"/>
    <property type="match status" value="1"/>
</dbReference>
<protein>
    <recommendedName>
        <fullName evidence="4">Zn(2)-C6 fungal-type domain-containing protein</fullName>
    </recommendedName>
</protein>
<keyword evidence="1" id="KW-0479">Metal-binding</keyword>
<feature type="region of interest" description="Disordered" evidence="3">
    <location>
        <begin position="78"/>
        <end position="103"/>
    </location>
</feature>
<name>A0A0C9VQ58_SPHS4</name>
<proteinExistence type="predicted"/>
<evidence type="ECO:0000259" key="4">
    <source>
        <dbReference type="PROSITE" id="PS50048"/>
    </source>
</evidence>
<dbReference type="Gene3D" id="4.10.240.10">
    <property type="entry name" value="Zn(2)-C6 fungal-type DNA-binding domain"/>
    <property type="match status" value="1"/>
</dbReference>
<evidence type="ECO:0000256" key="3">
    <source>
        <dbReference type="SAM" id="MobiDB-lite"/>
    </source>
</evidence>
<dbReference type="Pfam" id="PF00172">
    <property type="entry name" value="Zn_clus"/>
    <property type="match status" value="1"/>
</dbReference>
<dbReference type="GO" id="GO:0003677">
    <property type="term" value="F:DNA binding"/>
    <property type="evidence" value="ECO:0007669"/>
    <property type="project" value="InterPro"/>
</dbReference>
<dbReference type="PANTHER" id="PTHR47783:SF1">
    <property type="entry name" value="ZN(II)2CYS6 TRANSCRIPTION FACTOR (EUROFUNG)"/>
    <property type="match status" value="1"/>
</dbReference>
<feature type="domain" description="Zn(2)-C6 fungal-type" evidence="4">
    <location>
        <begin position="29"/>
        <end position="61"/>
    </location>
</feature>